<evidence type="ECO:0000256" key="1">
    <source>
        <dbReference type="SAM" id="MobiDB-lite"/>
    </source>
</evidence>
<sequence length="125" mass="14308">MYLTTSQSDRHLNLIHSRDETALLYDQKSQQRDLKGQPYHTQAQGPFGPNIANITDLSLPSPTLASHRFRPIIDARRPPPGHEPRQHHQHPAGHRQQVCQRQHNAHAVISFCFGYLLQPWLGLDV</sequence>
<protein>
    <submittedName>
        <fullName evidence="2">Uncharacterized protein</fullName>
    </submittedName>
</protein>
<feature type="region of interest" description="Disordered" evidence="1">
    <location>
        <begin position="68"/>
        <end position="97"/>
    </location>
</feature>
<dbReference type="InParanoid" id="A0A409W551"/>
<evidence type="ECO:0000313" key="2">
    <source>
        <dbReference type="EMBL" id="PPQ73636.1"/>
    </source>
</evidence>
<feature type="region of interest" description="Disordered" evidence="1">
    <location>
        <begin position="29"/>
        <end position="56"/>
    </location>
</feature>
<keyword evidence="3" id="KW-1185">Reference proteome</keyword>
<gene>
    <name evidence="2" type="ORF">CVT26_010629</name>
</gene>
<name>A0A409W551_9AGAR</name>
<comment type="caution">
    <text evidence="2">The sequence shown here is derived from an EMBL/GenBank/DDBJ whole genome shotgun (WGS) entry which is preliminary data.</text>
</comment>
<feature type="compositionally biased region" description="Basic and acidic residues" evidence="1">
    <location>
        <begin position="71"/>
        <end position="86"/>
    </location>
</feature>
<accession>A0A409W551</accession>
<proteinExistence type="predicted"/>
<evidence type="ECO:0000313" key="3">
    <source>
        <dbReference type="Proteomes" id="UP000284706"/>
    </source>
</evidence>
<reference evidence="2 3" key="1">
    <citation type="journal article" date="2018" name="Evol. Lett.">
        <title>Horizontal gene cluster transfer increased hallucinogenic mushroom diversity.</title>
        <authorList>
            <person name="Reynolds H.T."/>
            <person name="Vijayakumar V."/>
            <person name="Gluck-Thaler E."/>
            <person name="Korotkin H.B."/>
            <person name="Matheny P.B."/>
            <person name="Slot J.C."/>
        </authorList>
    </citation>
    <scope>NUCLEOTIDE SEQUENCE [LARGE SCALE GENOMIC DNA]</scope>
    <source>
        <strain evidence="2 3">SRW20</strain>
    </source>
</reference>
<dbReference type="EMBL" id="NHYE01005393">
    <property type="protein sequence ID" value="PPQ73636.1"/>
    <property type="molecule type" value="Genomic_DNA"/>
</dbReference>
<dbReference type="Proteomes" id="UP000284706">
    <property type="component" value="Unassembled WGS sequence"/>
</dbReference>
<dbReference type="AlphaFoldDB" id="A0A409W551"/>
<organism evidence="2 3">
    <name type="scientific">Gymnopilus dilepis</name>
    <dbReference type="NCBI Taxonomy" id="231916"/>
    <lineage>
        <taxon>Eukaryota</taxon>
        <taxon>Fungi</taxon>
        <taxon>Dikarya</taxon>
        <taxon>Basidiomycota</taxon>
        <taxon>Agaricomycotina</taxon>
        <taxon>Agaricomycetes</taxon>
        <taxon>Agaricomycetidae</taxon>
        <taxon>Agaricales</taxon>
        <taxon>Agaricineae</taxon>
        <taxon>Hymenogastraceae</taxon>
        <taxon>Gymnopilus</taxon>
    </lineage>
</organism>